<dbReference type="InterPro" id="IPR003340">
    <property type="entry name" value="B3_DNA-bd"/>
</dbReference>
<dbReference type="Gene3D" id="2.40.330.10">
    <property type="entry name" value="DNA-binding pseudobarrel domain"/>
    <property type="match status" value="4"/>
</dbReference>
<dbReference type="AlphaFoldDB" id="A0A7J6VT77"/>
<keyword evidence="9" id="KW-1185">Reference proteome</keyword>
<keyword evidence="5" id="KW-0539">Nucleus</keyword>
<dbReference type="GO" id="GO:0003677">
    <property type="term" value="F:DNA binding"/>
    <property type="evidence" value="ECO:0007669"/>
    <property type="project" value="UniProtKB-KW"/>
</dbReference>
<feature type="compositionally biased region" description="Basic residues" evidence="6">
    <location>
        <begin position="315"/>
        <end position="324"/>
    </location>
</feature>
<keyword evidence="3" id="KW-0238">DNA-binding</keyword>
<organism evidence="8 9">
    <name type="scientific">Thalictrum thalictroides</name>
    <name type="common">Rue-anemone</name>
    <name type="synonym">Anemone thalictroides</name>
    <dbReference type="NCBI Taxonomy" id="46969"/>
    <lineage>
        <taxon>Eukaryota</taxon>
        <taxon>Viridiplantae</taxon>
        <taxon>Streptophyta</taxon>
        <taxon>Embryophyta</taxon>
        <taxon>Tracheophyta</taxon>
        <taxon>Spermatophyta</taxon>
        <taxon>Magnoliopsida</taxon>
        <taxon>Ranunculales</taxon>
        <taxon>Ranunculaceae</taxon>
        <taxon>Thalictroideae</taxon>
        <taxon>Thalictrum</taxon>
    </lineage>
</organism>
<proteinExistence type="predicted"/>
<gene>
    <name evidence="8" type="ORF">FRX31_022426</name>
</gene>
<dbReference type="Proteomes" id="UP000554482">
    <property type="component" value="Unassembled WGS sequence"/>
</dbReference>
<evidence type="ECO:0000256" key="6">
    <source>
        <dbReference type="SAM" id="MobiDB-lite"/>
    </source>
</evidence>
<evidence type="ECO:0000256" key="1">
    <source>
        <dbReference type="ARBA" id="ARBA00004123"/>
    </source>
</evidence>
<dbReference type="SUPFAM" id="SSF101936">
    <property type="entry name" value="DNA-binding pseudobarrel domain"/>
    <property type="match status" value="4"/>
</dbReference>
<sequence length="490" mass="55987">MIDDFKQRLQIPNAFVKNISEKSSEIAILDGPSGSHWHVKVNRYGNNMYLEDGWEYFARDHSLSEGDFLLFTYGGNMNFRVQIFDASTLEQENHLVVPYHGTHSLAKAPVTSEKKNGAIEEARAFRLKHPAVKVVMKSSYMKNYSPFPLRFVRRHLTDWPDHVTLRVSGCTWRIGVLFYQKTAVLSTGWSAFVTGNNIRERDVCVYELIEKKDAVFKQIPEAFIKNISEKSSEMAILKSPSGSCWHVKLTRKTTGMFLEDGWGCFSRAHSLSVGKFLVFGYNGNMTFTVQIFDSSMLEEESAFTVINTQEEIKCKGSKRRRSSKAQRSNHTNSCQTSVEPCSLTPNAEHHREKSVLEQNKPHQPNRSKSVKGKNNYSMEKDRAVQAAKICKLEHPFFTVLMWPSFTHYAPIPPSFSRRYFSKGTGDITLALSDGRTLNAGYISYVTNICKLMRGWKNLVEELDIKKGDLCVFELMRSKNPLFKVHILRDA</sequence>
<evidence type="ECO:0000256" key="3">
    <source>
        <dbReference type="ARBA" id="ARBA00023125"/>
    </source>
</evidence>
<keyword evidence="4" id="KW-0804">Transcription</keyword>
<dbReference type="SMART" id="SM01019">
    <property type="entry name" value="B3"/>
    <property type="match status" value="4"/>
</dbReference>
<feature type="domain" description="TF-B3" evidence="7">
    <location>
        <begin position="411"/>
        <end position="490"/>
    </location>
</feature>
<dbReference type="Pfam" id="PF02362">
    <property type="entry name" value="B3"/>
    <property type="match status" value="4"/>
</dbReference>
<dbReference type="InterPro" id="IPR015300">
    <property type="entry name" value="DNA-bd_pseudobarrel_sf"/>
</dbReference>
<dbReference type="EMBL" id="JABWDY010027311">
    <property type="protein sequence ID" value="KAF5187981.1"/>
    <property type="molecule type" value="Genomic_DNA"/>
</dbReference>
<comment type="caution">
    <text evidence="8">The sequence shown here is derived from an EMBL/GenBank/DDBJ whole genome shotgun (WGS) entry which is preliminary data.</text>
</comment>
<dbReference type="PANTHER" id="PTHR31391:SF160">
    <property type="entry name" value="B3 DOMAIN-CONTAINING PROTEIN OS01G0723500-LIKE ISOFORM X1"/>
    <property type="match status" value="1"/>
</dbReference>
<feature type="region of interest" description="Disordered" evidence="6">
    <location>
        <begin position="314"/>
        <end position="376"/>
    </location>
</feature>
<evidence type="ECO:0000256" key="2">
    <source>
        <dbReference type="ARBA" id="ARBA00023015"/>
    </source>
</evidence>
<evidence type="ECO:0000259" key="7">
    <source>
        <dbReference type="PROSITE" id="PS50863"/>
    </source>
</evidence>
<feature type="compositionally biased region" description="Polar residues" evidence="6">
    <location>
        <begin position="329"/>
        <end position="345"/>
    </location>
</feature>
<evidence type="ECO:0000256" key="5">
    <source>
        <dbReference type="ARBA" id="ARBA00023242"/>
    </source>
</evidence>
<dbReference type="PROSITE" id="PS50863">
    <property type="entry name" value="B3"/>
    <property type="match status" value="3"/>
</dbReference>
<dbReference type="GO" id="GO:0005634">
    <property type="term" value="C:nucleus"/>
    <property type="evidence" value="ECO:0007669"/>
    <property type="project" value="UniProtKB-SubCell"/>
</dbReference>
<evidence type="ECO:0000256" key="4">
    <source>
        <dbReference type="ARBA" id="ARBA00023163"/>
    </source>
</evidence>
<dbReference type="PANTHER" id="PTHR31391">
    <property type="entry name" value="B3 DOMAIN-CONTAINING PROTEIN OS11G0197600-RELATED"/>
    <property type="match status" value="1"/>
</dbReference>
<keyword evidence="2" id="KW-0805">Transcription regulation</keyword>
<accession>A0A7J6VT77</accession>
<feature type="domain" description="TF-B3" evidence="7">
    <location>
        <begin position="219"/>
        <end position="295"/>
    </location>
</feature>
<protein>
    <recommendedName>
        <fullName evidence="7">TF-B3 domain-containing protein</fullName>
    </recommendedName>
</protein>
<evidence type="ECO:0000313" key="9">
    <source>
        <dbReference type="Proteomes" id="UP000554482"/>
    </source>
</evidence>
<feature type="domain" description="TF-B3" evidence="7">
    <location>
        <begin position="1"/>
        <end position="87"/>
    </location>
</feature>
<comment type="subcellular location">
    <subcellularLocation>
        <location evidence="1">Nucleus</location>
    </subcellularLocation>
</comment>
<reference evidence="8 9" key="1">
    <citation type="submission" date="2020-06" db="EMBL/GenBank/DDBJ databases">
        <title>Transcriptomic and genomic resources for Thalictrum thalictroides and T. hernandezii: Facilitating candidate gene discovery in an emerging model plant lineage.</title>
        <authorList>
            <person name="Arias T."/>
            <person name="Riano-Pachon D.M."/>
            <person name="Di Stilio V.S."/>
        </authorList>
    </citation>
    <scope>NUCLEOTIDE SEQUENCE [LARGE SCALE GENOMIC DNA]</scope>
    <source>
        <strain evidence="9">cv. WT478/WT964</strain>
        <tissue evidence="8">Leaves</tissue>
    </source>
</reference>
<dbReference type="OrthoDB" id="1666376at2759"/>
<dbReference type="InterPro" id="IPR044837">
    <property type="entry name" value="REM16-like"/>
</dbReference>
<name>A0A7J6VT77_THATH</name>
<evidence type="ECO:0000313" key="8">
    <source>
        <dbReference type="EMBL" id="KAF5187981.1"/>
    </source>
</evidence>
<dbReference type="CDD" id="cd10017">
    <property type="entry name" value="B3_DNA"/>
    <property type="match status" value="4"/>
</dbReference>